<reference evidence="3 4" key="1">
    <citation type="submission" date="2021-12" db="EMBL/GenBank/DDBJ databases">
        <title>Genome sequencing of bacteria with rrn-lacking chromosome and rrn-plasmid.</title>
        <authorList>
            <person name="Anda M."/>
            <person name="Iwasaki W."/>
        </authorList>
    </citation>
    <scope>NUCLEOTIDE SEQUENCE [LARGE SCALE GENOMIC DNA]</scope>
    <source>
        <strain evidence="3 4">NBRC 101262</strain>
        <plasmid evidence="3 4">pPP1</plasmid>
    </source>
</reference>
<accession>A0ABM7VHR8</accession>
<gene>
    <name evidence="3" type="ORF">PEPS_27940</name>
</gene>
<name>A0ABM7VHR8_9BACT</name>
<evidence type="ECO:0000259" key="2">
    <source>
        <dbReference type="Pfam" id="PF02867"/>
    </source>
</evidence>
<organism evidence="3 4">
    <name type="scientific">Persicobacter psychrovividus</name>
    <dbReference type="NCBI Taxonomy" id="387638"/>
    <lineage>
        <taxon>Bacteria</taxon>
        <taxon>Pseudomonadati</taxon>
        <taxon>Bacteroidota</taxon>
        <taxon>Cytophagia</taxon>
        <taxon>Cytophagales</taxon>
        <taxon>Persicobacteraceae</taxon>
        <taxon>Persicobacter</taxon>
    </lineage>
</organism>
<dbReference type="PANTHER" id="PTHR11573:SF6">
    <property type="entry name" value="RIBONUCLEOSIDE-DIPHOSPHATE REDUCTASE LARGE SUBUNIT"/>
    <property type="match status" value="1"/>
</dbReference>
<dbReference type="InterPro" id="IPR000788">
    <property type="entry name" value="RNR_lg_C"/>
</dbReference>
<feature type="domain" description="Ribonucleotide reductase large subunit C-terminal" evidence="2">
    <location>
        <begin position="3"/>
        <end position="77"/>
    </location>
</feature>
<dbReference type="Gene3D" id="3.20.70.20">
    <property type="match status" value="1"/>
</dbReference>
<evidence type="ECO:0000256" key="1">
    <source>
        <dbReference type="ARBA" id="ARBA00010406"/>
    </source>
</evidence>
<dbReference type="InterPro" id="IPR039718">
    <property type="entry name" value="Rrm1"/>
</dbReference>
<keyword evidence="4" id="KW-1185">Reference proteome</keyword>
<sequence length="100" mass="11209">MQGSVQHLDFLTEDEKEVFKTFKEINQYGIVQQAADRQQFIDQSQSVNLNIPPSASPKEVNGLIIQAWRQQVKTLYYQRSQSVAQGLANTMNAECSACAG</sequence>
<proteinExistence type="inferred from homology"/>
<evidence type="ECO:0000313" key="3">
    <source>
        <dbReference type="EMBL" id="BDD00514.1"/>
    </source>
</evidence>
<dbReference type="EMBL" id="AP025293">
    <property type="protein sequence ID" value="BDD00514.1"/>
    <property type="molecule type" value="Genomic_DNA"/>
</dbReference>
<dbReference type="RefSeq" id="WP_421953314.1">
    <property type="nucleotide sequence ID" value="NZ_AP025293.1"/>
</dbReference>
<protein>
    <recommendedName>
        <fullName evidence="2">Ribonucleotide reductase large subunit C-terminal domain-containing protein</fullName>
    </recommendedName>
</protein>
<dbReference type="PANTHER" id="PTHR11573">
    <property type="entry name" value="RIBONUCLEOSIDE-DIPHOSPHATE REDUCTASE LARGE CHAIN"/>
    <property type="match status" value="1"/>
</dbReference>
<evidence type="ECO:0000313" key="4">
    <source>
        <dbReference type="Proteomes" id="UP001354989"/>
    </source>
</evidence>
<comment type="similarity">
    <text evidence="1">Belongs to the ribonucleoside diphosphate reductase large chain family.</text>
</comment>
<geneLocation type="plasmid" evidence="3 4">
    <name>pPP1</name>
</geneLocation>
<keyword evidence="3" id="KW-0614">Plasmid</keyword>
<dbReference type="SUPFAM" id="SSF51998">
    <property type="entry name" value="PFL-like glycyl radical enzymes"/>
    <property type="match status" value="1"/>
</dbReference>
<dbReference type="Pfam" id="PF02867">
    <property type="entry name" value="Ribonuc_red_lgC"/>
    <property type="match status" value="1"/>
</dbReference>
<dbReference type="Proteomes" id="UP001354989">
    <property type="component" value="Plasmid pPP1"/>
</dbReference>